<comment type="similarity">
    <text evidence="3">Belongs to the aldehyde dehydrogenase family.</text>
</comment>
<keyword evidence="6" id="KW-1185">Reference proteome</keyword>
<dbReference type="PANTHER" id="PTHR11699">
    <property type="entry name" value="ALDEHYDE DEHYDROGENASE-RELATED"/>
    <property type="match status" value="1"/>
</dbReference>
<dbReference type="InterPro" id="IPR016162">
    <property type="entry name" value="Ald_DH_N"/>
</dbReference>
<evidence type="ECO:0000313" key="6">
    <source>
        <dbReference type="Proteomes" id="UP000770661"/>
    </source>
</evidence>
<dbReference type="InterPro" id="IPR015590">
    <property type="entry name" value="Aldehyde_DH_dom"/>
</dbReference>
<dbReference type="EMBL" id="JACEEZ010025240">
    <property type="protein sequence ID" value="KAG0702921.1"/>
    <property type="molecule type" value="Genomic_DNA"/>
</dbReference>
<dbReference type="Gene3D" id="3.40.309.10">
    <property type="entry name" value="Aldehyde Dehydrogenase, Chain A, domain 2"/>
    <property type="match status" value="1"/>
</dbReference>
<dbReference type="PROSITE" id="PS00070">
    <property type="entry name" value="ALDEHYDE_DEHYDR_CYS"/>
    <property type="match status" value="1"/>
</dbReference>
<dbReference type="Proteomes" id="UP000770661">
    <property type="component" value="Unassembled WGS sequence"/>
</dbReference>
<evidence type="ECO:0000256" key="3">
    <source>
        <dbReference type="RuleBase" id="RU003345"/>
    </source>
</evidence>
<evidence type="ECO:0000259" key="4">
    <source>
        <dbReference type="Pfam" id="PF00171"/>
    </source>
</evidence>
<dbReference type="SUPFAM" id="SSF53720">
    <property type="entry name" value="ALDH-like"/>
    <property type="match status" value="1"/>
</dbReference>
<dbReference type="OrthoDB" id="310895at2759"/>
<reference evidence="5" key="1">
    <citation type="submission" date="2020-07" db="EMBL/GenBank/DDBJ databases">
        <title>The High-quality genome of the commercially important snow crab, Chionoecetes opilio.</title>
        <authorList>
            <person name="Jeong J.-H."/>
            <person name="Ryu S."/>
        </authorList>
    </citation>
    <scope>NUCLEOTIDE SEQUENCE</scope>
    <source>
        <strain evidence="5">MADBK_172401_WGS</strain>
        <tissue evidence="5">Digestive gland</tissue>
    </source>
</reference>
<protein>
    <submittedName>
        <fullName evidence="5">4-trimethylaminobutyraldehyde dehydrogenase</fullName>
    </submittedName>
</protein>
<dbReference type="InterPro" id="IPR016161">
    <property type="entry name" value="Ald_DH/histidinol_DH"/>
</dbReference>
<dbReference type="AlphaFoldDB" id="A0A8J4XKN5"/>
<feature type="domain" description="Aldehyde dehydrogenase" evidence="4">
    <location>
        <begin position="4"/>
        <end position="142"/>
    </location>
</feature>
<dbReference type="InterPro" id="IPR029510">
    <property type="entry name" value="Ald_DH_CS_GLU"/>
</dbReference>
<proteinExistence type="inferred from homology"/>
<evidence type="ECO:0000256" key="1">
    <source>
        <dbReference type="ARBA" id="ARBA00023002"/>
    </source>
</evidence>
<evidence type="ECO:0000256" key="2">
    <source>
        <dbReference type="PROSITE-ProRule" id="PRU10007"/>
    </source>
</evidence>
<name>A0A8J4XKN5_CHIOP</name>
<dbReference type="InterPro" id="IPR016160">
    <property type="entry name" value="Ald_DH_CS_CYS"/>
</dbReference>
<dbReference type="InterPro" id="IPR016163">
    <property type="entry name" value="Ald_DH_C"/>
</dbReference>
<gene>
    <name evidence="5" type="primary">ALDH9A1</name>
    <name evidence="5" type="ORF">GWK47_024994</name>
</gene>
<sequence length="144" mass="15223">MFQGEGETGEALCHHPDVAKLSFTGSVSTGTKVMAAGAEGIKAVTLELGGKSPLIIFEDAHLDNAIKATLMANFLSQGQVCSNGTRVFVHRSIADVFTERLITATKALKIGDPMAEDTTVGATIHEGHALKVLGYLKSAREEVR</sequence>
<feature type="active site" evidence="2">
    <location>
        <position position="47"/>
    </location>
</feature>
<dbReference type="PROSITE" id="PS00687">
    <property type="entry name" value="ALDEHYDE_DEHYDR_GLU"/>
    <property type="match status" value="1"/>
</dbReference>
<dbReference type="Pfam" id="PF00171">
    <property type="entry name" value="Aldedh"/>
    <property type="match status" value="1"/>
</dbReference>
<evidence type="ECO:0000313" key="5">
    <source>
        <dbReference type="EMBL" id="KAG0702921.1"/>
    </source>
</evidence>
<accession>A0A8J4XKN5</accession>
<organism evidence="5 6">
    <name type="scientific">Chionoecetes opilio</name>
    <name type="common">Atlantic snow crab</name>
    <name type="synonym">Cancer opilio</name>
    <dbReference type="NCBI Taxonomy" id="41210"/>
    <lineage>
        <taxon>Eukaryota</taxon>
        <taxon>Metazoa</taxon>
        <taxon>Ecdysozoa</taxon>
        <taxon>Arthropoda</taxon>
        <taxon>Crustacea</taxon>
        <taxon>Multicrustacea</taxon>
        <taxon>Malacostraca</taxon>
        <taxon>Eumalacostraca</taxon>
        <taxon>Eucarida</taxon>
        <taxon>Decapoda</taxon>
        <taxon>Pleocyemata</taxon>
        <taxon>Brachyura</taxon>
        <taxon>Eubrachyura</taxon>
        <taxon>Majoidea</taxon>
        <taxon>Majidae</taxon>
        <taxon>Chionoecetes</taxon>
    </lineage>
</organism>
<dbReference type="GO" id="GO:0016620">
    <property type="term" value="F:oxidoreductase activity, acting on the aldehyde or oxo group of donors, NAD or NADP as acceptor"/>
    <property type="evidence" value="ECO:0007669"/>
    <property type="project" value="InterPro"/>
</dbReference>
<keyword evidence="1 3" id="KW-0560">Oxidoreductase</keyword>
<dbReference type="Gene3D" id="3.40.605.10">
    <property type="entry name" value="Aldehyde Dehydrogenase, Chain A, domain 1"/>
    <property type="match status" value="1"/>
</dbReference>
<comment type="caution">
    <text evidence="5">The sequence shown here is derived from an EMBL/GenBank/DDBJ whole genome shotgun (WGS) entry which is preliminary data.</text>
</comment>